<accession>A0A0S3RRI5</accession>
<reference evidence="1 2" key="1">
    <citation type="journal article" date="2015" name="Sci. Rep.">
        <title>The power of single molecule real-time sequencing technology in the de novo assembly of a eukaryotic genome.</title>
        <authorList>
            <person name="Sakai H."/>
            <person name="Naito K."/>
            <person name="Ogiso-Tanaka E."/>
            <person name="Takahashi Y."/>
            <person name="Iseki K."/>
            <person name="Muto C."/>
            <person name="Satou K."/>
            <person name="Teruya K."/>
            <person name="Shiroma A."/>
            <person name="Shimoji M."/>
            <person name="Hirano T."/>
            <person name="Itoh T."/>
            <person name="Kaga A."/>
            <person name="Tomooka N."/>
        </authorList>
    </citation>
    <scope>NUCLEOTIDE SEQUENCE [LARGE SCALE GENOMIC DNA]</scope>
    <source>
        <strain evidence="2">cv. Shumari</strain>
    </source>
</reference>
<evidence type="ECO:0000313" key="2">
    <source>
        <dbReference type="Proteomes" id="UP000291084"/>
    </source>
</evidence>
<dbReference type="EMBL" id="AP015037">
    <property type="protein sequence ID" value="BAT83226.1"/>
    <property type="molecule type" value="Genomic_DNA"/>
</dbReference>
<name>A0A0S3RRI5_PHAAN</name>
<sequence length="142" mass="15560">MPLLPSDQSRCHRLLPTLTSPATPLRRIRRRPRRHRPLPLLASKTPTQGRVCLRRICTTTSSNQPPRHHLLLVSASLATPHSTGATAGRGVPALSFSCERQKHNPWDEFFLIPPRPAAAGALTPPSPNRPPSTAPFVLGLID</sequence>
<dbReference type="AlphaFoldDB" id="A0A0S3RRI5"/>
<evidence type="ECO:0000313" key="1">
    <source>
        <dbReference type="EMBL" id="BAT83226.1"/>
    </source>
</evidence>
<dbReference type="Proteomes" id="UP000291084">
    <property type="component" value="Chromosome 4"/>
</dbReference>
<keyword evidence="2" id="KW-1185">Reference proteome</keyword>
<proteinExistence type="predicted"/>
<gene>
    <name evidence="1" type="primary">Vigan.04G034400</name>
    <name evidence="1" type="ORF">VIGAN_04034400</name>
</gene>
<organism evidence="1 2">
    <name type="scientific">Vigna angularis var. angularis</name>
    <dbReference type="NCBI Taxonomy" id="157739"/>
    <lineage>
        <taxon>Eukaryota</taxon>
        <taxon>Viridiplantae</taxon>
        <taxon>Streptophyta</taxon>
        <taxon>Embryophyta</taxon>
        <taxon>Tracheophyta</taxon>
        <taxon>Spermatophyta</taxon>
        <taxon>Magnoliopsida</taxon>
        <taxon>eudicotyledons</taxon>
        <taxon>Gunneridae</taxon>
        <taxon>Pentapetalae</taxon>
        <taxon>rosids</taxon>
        <taxon>fabids</taxon>
        <taxon>Fabales</taxon>
        <taxon>Fabaceae</taxon>
        <taxon>Papilionoideae</taxon>
        <taxon>50 kb inversion clade</taxon>
        <taxon>NPAAA clade</taxon>
        <taxon>indigoferoid/millettioid clade</taxon>
        <taxon>Phaseoleae</taxon>
        <taxon>Vigna</taxon>
    </lineage>
</organism>
<protein>
    <submittedName>
        <fullName evidence="1">Uncharacterized protein</fullName>
    </submittedName>
</protein>